<dbReference type="EMBL" id="JAYMGO010000020">
    <property type="protein sequence ID" value="KAL1254762.1"/>
    <property type="molecule type" value="Genomic_DNA"/>
</dbReference>
<feature type="compositionally biased region" description="Basic residues" evidence="1">
    <location>
        <begin position="58"/>
        <end position="68"/>
    </location>
</feature>
<evidence type="ECO:0000313" key="2">
    <source>
        <dbReference type="EMBL" id="KAL1254762.1"/>
    </source>
</evidence>
<sequence length="87" mass="9394">MTYKYRSGCRGGATDPPPESGSDEAPAGEVLMNASGRTASGAAATALVLNEKTVRTHGYRNQLRHNNRRVSADDQTESCRQTLQQLD</sequence>
<name>A0ABR3LPD0_9TELE</name>
<evidence type="ECO:0000313" key="3">
    <source>
        <dbReference type="Proteomes" id="UP001558613"/>
    </source>
</evidence>
<reference evidence="2 3" key="1">
    <citation type="submission" date="2023-09" db="EMBL/GenBank/DDBJ databases">
        <authorList>
            <person name="Wang M."/>
        </authorList>
    </citation>
    <scope>NUCLEOTIDE SEQUENCE [LARGE SCALE GENOMIC DNA]</scope>
    <source>
        <strain evidence="2">GT-2023</strain>
        <tissue evidence="2">Liver</tissue>
    </source>
</reference>
<accession>A0ABR3LPD0</accession>
<gene>
    <name evidence="2" type="ORF">QQF64_016991</name>
</gene>
<comment type="caution">
    <text evidence="2">The sequence shown here is derived from an EMBL/GenBank/DDBJ whole genome shotgun (WGS) entry which is preliminary data.</text>
</comment>
<keyword evidence="3" id="KW-1185">Reference proteome</keyword>
<feature type="region of interest" description="Disordered" evidence="1">
    <location>
        <begin position="1"/>
        <end position="27"/>
    </location>
</feature>
<feature type="compositionally biased region" description="Polar residues" evidence="1">
    <location>
        <begin position="78"/>
        <end position="87"/>
    </location>
</feature>
<organism evidence="2 3">
    <name type="scientific">Cirrhinus molitorella</name>
    <name type="common">mud carp</name>
    <dbReference type="NCBI Taxonomy" id="172907"/>
    <lineage>
        <taxon>Eukaryota</taxon>
        <taxon>Metazoa</taxon>
        <taxon>Chordata</taxon>
        <taxon>Craniata</taxon>
        <taxon>Vertebrata</taxon>
        <taxon>Euteleostomi</taxon>
        <taxon>Actinopterygii</taxon>
        <taxon>Neopterygii</taxon>
        <taxon>Teleostei</taxon>
        <taxon>Ostariophysi</taxon>
        <taxon>Cypriniformes</taxon>
        <taxon>Cyprinidae</taxon>
        <taxon>Labeoninae</taxon>
        <taxon>Labeonini</taxon>
        <taxon>Cirrhinus</taxon>
    </lineage>
</organism>
<dbReference type="Proteomes" id="UP001558613">
    <property type="component" value="Unassembled WGS sequence"/>
</dbReference>
<feature type="region of interest" description="Disordered" evidence="1">
    <location>
        <begin position="58"/>
        <end position="87"/>
    </location>
</feature>
<evidence type="ECO:0000256" key="1">
    <source>
        <dbReference type="SAM" id="MobiDB-lite"/>
    </source>
</evidence>
<protein>
    <submittedName>
        <fullName evidence="2">Uncharacterized protein</fullName>
    </submittedName>
</protein>
<proteinExistence type="predicted"/>